<dbReference type="InterPro" id="IPR013520">
    <property type="entry name" value="Ribonucl_H"/>
</dbReference>
<dbReference type="SUPFAM" id="SSF53098">
    <property type="entry name" value="Ribonuclease H-like"/>
    <property type="match status" value="1"/>
</dbReference>
<dbReference type="Proteomes" id="UP001597389">
    <property type="component" value="Unassembled WGS sequence"/>
</dbReference>
<comment type="caution">
    <text evidence="2">The sequence shown here is derived from an EMBL/GenBank/DDBJ whole genome shotgun (WGS) entry which is preliminary data.</text>
</comment>
<organism evidence="2 3">
    <name type="scientific">Rubritalea tangerina</name>
    <dbReference type="NCBI Taxonomy" id="430798"/>
    <lineage>
        <taxon>Bacteria</taxon>
        <taxon>Pseudomonadati</taxon>
        <taxon>Verrucomicrobiota</taxon>
        <taxon>Verrucomicrobiia</taxon>
        <taxon>Verrucomicrobiales</taxon>
        <taxon>Rubritaleaceae</taxon>
        <taxon>Rubritalea</taxon>
    </lineage>
</organism>
<keyword evidence="3" id="KW-1185">Reference proteome</keyword>
<feature type="domain" description="Exonuclease" evidence="1">
    <location>
        <begin position="7"/>
        <end position="178"/>
    </location>
</feature>
<dbReference type="Pfam" id="PF00929">
    <property type="entry name" value="RNase_T"/>
    <property type="match status" value="1"/>
</dbReference>
<keyword evidence="2" id="KW-0540">Nuclease</keyword>
<accession>A0ABW4ZB29</accession>
<name>A0ABW4ZB29_9BACT</name>
<dbReference type="SMART" id="SM00479">
    <property type="entry name" value="EXOIII"/>
    <property type="match status" value="1"/>
</dbReference>
<evidence type="ECO:0000259" key="1">
    <source>
        <dbReference type="SMART" id="SM00479"/>
    </source>
</evidence>
<dbReference type="InterPro" id="IPR036397">
    <property type="entry name" value="RNaseH_sf"/>
</dbReference>
<dbReference type="Gene3D" id="3.30.420.10">
    <property type="entry name" value="Ribonuclease H-like superfamily/Ribonuclease H"/>
    <property type="match status" value="1"/>
</dbReference>
<proteinExistence type="predicted"/>
<evidence type="ECO:0000313" key="3">
    <source>
        <dbReference type="Proteomes" id="UP001597389"/>
    </source>
</evidence>
<keyword evidence="2" id="KW-0269">Exonuclease</keyword>
<keyword evidence="2" id="KW-0378">Hydrolase</keyword>
<dbReference type="EMBL" id="JBHUJB010000038">
    <property type="protein sequence ID" value="MFD2159176.1"/>
    <property type="molecule type" value="Genomic_DNA"/>
</dbReference>
<dbReference type="GO" id="GO:0004527">
    <property type="term" value="F:exonuclease activity"/>
    <property type="evidence" value="ECO:0007669"/>
    <property type="project" value="UniProtKB-KW"/>
</dbReference>
<dbReference type="CDD" id="cd06127">
    <property type="entry name" value="DEDDh"/>
    <property type="match status" value="1"/>
</dbReference>
<protein>
    <submittedName>
        <fullName evidence="2">Exonuclease domain-containing protein</fullName>
    </submittedName>
</protein>
<gene>
    <name evidence="2" type="ORF">ACFSW8_09730</name>
</gene>
<sequence length="199" mass="22177">MTINETLFTAIDFESAGTAPGKTDAPVQVGTCSWSPNTGITDTWISYIHTEQDITWSAQKVHGITRQDLRHAPKLMMLWPKIKKRLKNHAVVAHGHGTEKRFLNAFPGHGFGPWIDTLQLTRAAWPELPSHSLGDLCISLQLEEKVNALVPKKTWHDALYDAVASVVLLEKIIADFSLEQAPLSCLESPDTRAWHALRP</sequence>
<dbReference type="RefSeq" id="WP_377089736.1">
    <property type="nucleotide sequence ID" value="NZ_JBHSJL010000014.1"/>
</dbReference>
<evidence type="ECO:0000313" key="2">
    <source>
        <dbReference type="EMBL" id="MFD2159176.1"/>
    </source>
</evidence>
<dbReference type="InterPro" id="IPR012337">
    <property type="entry name" value="RNaseH-like_sf"/>
</dbReference>
<reference evidence="3" key="1">
    <citation type="journal article" date="2019" name="Int. J. Syst. Evol. Microbiol.">
        <title>The Global Catalogue of Microorganisms (GCM) 10K type strain sequencing project: providing services to taxonomists for standard genome sequencing and annotation.</title>
        <authorList>
            <consortium name="The Broad Institute Genomics Platform"/>
            <consortium name="The Broad Institute Genome Sequencing Center for Infectious Disease"/>
            <person name="Wu L."/>
            <person name="Ma J."/>
        </authorList>
    </citation>
    <scope>NUCLEOTIDE SEQUENCE [LARGE SCALE GENOMIC DNA]</scope>
    <source>
        <strain evidence="3">CCUG 57942</strain>
    </source>
</reference>